<protein>
    <submittedName>
        <fullName evidence="1">Uncharacterized protein</fullName>
    </submittedName>
</protein>
<organism evidence="1 2">
    <name type="scientific">Kurthia sibirica</name>
    <dbReference type="NCBI Taxonomy" id="202750"/>
    <lineage>
        <taxon>Bacteria</taxon>
        <taxon>Bacillati</taxon>
        <taxon>Bacillota</taxon>
        <taxon>Bacilli</taxon>
        <taxon>Bacillales</taxon>
        <taxon>Caryophanaceae</taxon>
        <taxon>Kurthia</taxon>
    </lineage>
</organism>
<keyword evidence="2" id="KW-1185">Reference proteome</keyword>
<dbReference type="Proteomes" id="UP000245938">
    <property type="component" value="Unassembled WGS sequence"/>
</dbReference>
<comment type="caution">
    <text evidence="1">The sequence shown here is derived from an EMBL/GenBank/DDBJ whole genome shotgun (WGS) entry which is preliminary data.</text>
</comment>
<name>A0A2U3AF27_9BACL</name>
<accession>A0A2U3AF27</accession>
<sequence>MVQDDKLRKIYYELFKKLKKKVNHLKKEKKYSTSQYHKNKSLHIIVYDKEVERMANNKPPMKWEVGVIRFEVCIEKAHLQYQKSKKGEERNLRNYFRKAKYQGYMEKYLFKIFPTGDFYSYSDLESIIYKLSEKPNIKNNMKKFVKLVSNGNLDRAANEYSPNTYRKYMKLFNGYG</sequence>
<gene>
    <name evidence="1" type="ORF">DEX24_16425</name>
</gene>
<evidence type="ECO:0000313" key="2">
    <source>
        <dbReference type="Proteomes" id="UP000245938"/>
    </source>
</evidence>
<evidence type="ECO:0000313" key="1">
    <source>
        <dbReference type="EMBL" id="PWI23127.1"/>
    </source>
</evidence>
<reference evidence="1 2" key="1">
    <citation type="submission" date="2018-05" db="EMBL/GenBank/DDBJ databases">
        <title>Kurthia sibirica genome sequence.</title>
        <authorList>
            <person name="Maclea K.S."/>
            <person name="Goen A.E."/>
        </authorList>
    </citation>
    <scope>NUCLEOTIDE SEQUENCE [LARGE SCALE GENOMIC DNA]</scope>
    <source>
        <strain evidence="1 2">ATCC 49154</strain>
    </source>
</reference>
<dbReference type="AlphaFoldDB" id="A0A2U3AF27"/>
<dbReference type="EMBL" id="QFVR01000039">
    <property type="protein sequence ID" value="PWI23127.1"/>
    <property type="molecule type" value="Genomic_DNA"/>
</dbReference>
<proteinExistence type="predicted"/>